<sequence>MDLLANFNDLEECLISDDLFENFFNFFLSLPVFSLKLQYNRLSGEFTLTDSCELDIKESPRLGLSEEDRERVIKWAESERLPYFMRSDTYRELLLCKSLVAPLELNSDLIDYWEPFSADLASTLDCHAGVSRHTFTSWTTDLSNYDDETESSYDYSSEKNSKSTPISSKQSNHETPNIVNESVSYESFDTIKSSRRRSREYSKYFKTRLTMFECTLPKLNDVNHPSPLIEQTSCDENSYTSNNNNNAKKQYRRQSEPSRSFNYDLDYQFSYPNHDHTLKTIEQIQNSLKQLDQKDLNSNKTNLVTNDNTTTSSSINSSNDDNHLKNSLNNEMNAKNIFHQIQVMEQKQNIPMQQLKELLLSSRDGMKDFMAFLIPTNGIHLVDFWDLEDRYLLRLTSKVREKLFTTMNTISDYFITKSNHNHNDPNESYLYELGNLMFNCIQYDCLRRLRYYWLPRWLLHWDRIIKNCQFLPNNNNNDNNNDYSNLFYIPSNCSSIIHNNNNNNDNDNEYDKYWHHKSSSIYTESSNMEQDIGHDIVDHHNNDTTTITTTTTTTTTANVEYEECQYNDVFEDHNDDDGDTVNCHYSLQKSIKKLNDEKSWNKEIYNLLIKNALSKNGYLIQTKLNKQLLSSISKQRLKSSLSSIFNTYISNDKYQINLKANQSLLSLLFKQYNLSWTIPYEYDITIYSDSIAGGPFQSYLERNDLERQNRILGFLQAINDYSRQNLSLMANRFTKLTKIWYIVNNFLRSTSRWCIDIDSSLVKSIIEVIQIKKDTTPVEIFDAVKNICLDEIYPFWIEYMKFDAFQFFCAAHKSKDEDYMMPKSPNDFDILLDENSNLIVRRKPIEIPPKSTSTDQLKRSNSWDHLTPAEKEERIRMKLEQVRITEKERKKAILAARRRQREALKPKKQDSSVSGLVKLTEVCSI</sequence>
<feature type="compositionally biased region" description="Low complexity" evidence="1">
    <location>
        <begin position="299"/>
        <end position="319"/>
    </location>
</feature>
<feature type="compositionally biased region" description="Polar residues" evidence="1">
    <location>
        <begin position="232"/>
        <end position="241"/>
    </location>
</feature>
<dbReference type="Proteomes" id="UP000008854">
    <property type="component" value="Unassembled WGS sequence"/>
</dbReference>
<dbReference type="InParanoid" id="A0A5K4F3J1"/>
<evidence type="ECO:0000256" key="1">
    <source>
        <dbReference type="SAM" id="MobiDB-lite"/>
    </source>
</evidence>
<dbReference type="AlphaFoldDB" id="A0A5K4F3J1"/>
<dbReference type="STRING" id="6183.A0A5K4F3J1"/>
<dbReference type="Gene3D" id="1.10.167.10">
    <property type="entry name" value="Regulator of G-protein Signalling 4, domain 2"/>
    <property type="match status" value="1"/>
</dbReference>
<reference evidence="3" key="2">
    <citation type="submission" date="2019-11" db="UniProtKB">
        <authorList>
            <consortium name="WormBaseParasite"/>
        </authorList>
    </citation>
    <scope>IDENTIFICATION</scope>
    <source>
        <strain evidence="3">Puerto Rican</strain>
    </source>
</reference>
<keyword evidence="2" id="KW-1185">Reference proteome</keyword>
<proteinExistence type="predicted"/>
<feature type="region of interest" description="Disordered" evidence="1">
    <location>
        <begin position="299"/>
        <end position="321"/>
    </location>
</feature>
<name>A0A5K4F3J1_SCHMA</name>
<evidence type="ECO:0000313" key="3">
    <source>
        <dbReference type="WBParaSite" id="Smp_310230.1"/>
    </source>
</evidence>
<dbReference type="WBParaSite" id="Smp_310230.1">
    <property type="protein sequence ID" value="Smp_310230.1"/>
    <property type="gene ID" value="Smp_310230"/>
</dbReference>
<dbReference type="PANTHER" id="PTHR46583:SF2">
    <property type="entry name" value="RGS DOMAIN-CONTAINING PROTEIN"/>
    <property type="match status" value="1"/>
</dbReference>
<dbReference type="InterPro" id="IPR044926">
    <property type="entry name" value="RGS_subdomain_2"/>
</dbReference>
<feature type="region of interest" description="Disordered" evidence="1">
    <location>
        <begin position="232"/>
        <end position="258"/>
    </location>
</feature>
<accession>A0A5K4F3J1</accession>
<dbReference type="SUPFAM" id="SSF48097">
    <property type="entry name" value="Regulator of G-protein signaling, RGS"/>
    <property type="match status" value="2"/>
</dbReference>
<dbReference type="GO" id="GO:0009966">
    <property type="term" value="P:regulation of signal transduction"/>
    <property type="evidence" value="ECO:0007669"/>
    <property type="project" value="InterPro"/>
</dbReference>
<feature type="compositionally biased region" description="Polar residues" evidence="1">
    <location>
        <begin position="162"/>
        <end position="180"/>
    </location>
</feature>
<dbReference type="GO" id="GO:0005634">
    <property type="term" value="C:nucleus"/>
    <property type="evidence" value="ECO:0007669"/>
    <property type="project" value="TreeGrafter"/>
</dbReference>
<dbReference type="GO" id="GO:0001965">
    <property type="term" value="F:G-protein alpha-subunit binding"/>
    <property type="evidence" value="ECO:0007669"/>
    <property type="project" value="InterPro"/>
</dbReference>
<protein>
    <submittedName>
        <fullName evidence="3">RGS domain-containing protein</fullName>
    </submittedName>
</protein>
<reference evidence="2" key="1">
    <citation type="journal article" date="2012" name="PLoS Negl. Trop. Dis.">
        <title>A systematically improved high quality genome and transcriptome of the human blood fluke Schistosoma mansoni.</title>
        <authorList>
            <person name="Protasio A.V."/>
            <person name="Tsai I.J."/>
            <person name="Babbage A."/>
            <person name="Nichol S."/>
            <person name="Hunt M."/>
            <person name="Aslett M.A."/>
            <person name="De Silva N."/>
            <person name="Velarde G.S."/>
            <person name="Anderson T.J."/>
            <person name="Clark R.C."/>
            <person name="Davidson C."/>
            <person name="Dillon G.P."/>
            <person name="Holroyd N.E."/>
            <person name="LoVerde P.T."/>
            <person name="Lloyd C."/>
            <person name="McQuillan J."/>
            <person name="Oliveira G."/>
            <person name="Otto T.D."/>
            <person name="Parker-Manuel S.J."/>
            <person name="Quail M.A."/>
            <person name="Wilson R.A."/>
            <person name="Zerlotini A."/>
            <person name="Dunne D.W."/>
            <person name="Berriman M."/>
        </authorList>
    </citation>
    <scope>NUCLEOTIDE SEQUENCE [LARGE SCALE GENOMIC DNA]</scope>
    <source>
        <strain evidence="2">Puerto Rican</strain>
    </source>
</reference>
<dbReference type="InterPro" id="IPR036305">
    <property type="entry name" value="RGS_sf"/>
</dbReference>
<evidence type="ECO:0000313" key="2">
    <source>
        <dbReference type="Proteomes" id="UP000008854"/>
    </source>
</evidence>
<dbReference type="InterPro" id="IPR042651">
    <property type="entry name" value="Rgs22"/>
</dbReference>
<dbReference type="PANTHER" id="PTHR46583">
    <property type="entry name" value="REGULATOR OF G-PROTEIN SIGNALING 22"/>
    <property type="match status" value="1"/>
</dbReference>
<feature type="region of interest" description="Disordered" evidence="1">
    <location>
        <begin position="149"/>
        <end position="180"/>
    </location>
</feature>
<dbReference type="GO" id="GO:0005737">
    <property type="term" value="C:cytoplasm"/>
    <property type="evidence" value="ECO:0007669"/>
    <property type="project" value="TreeGrafter"/>
</dbReference>
<organism evidence="2 3">
    <name type="scientific">Schistosoma mansoni</name>
    <name type="common">Blood fluke</name>
    <dbReference type="NCBI Taxonomy" id="6183"/>
    <lineage>
        <taxon>Eukaryota</taxon>
        <taxon>Metazoa</taxon>
        <taxon>Spiralia</taxon>
        <taxon>Lophotrochozoa</taxon>
        <taxon>Platyhelminthes</taxon>
        <taxon>Trematoda</taxon>
        <taxon>Digenea</taxon>
        <taxon>Strigeidida</taxon>
        <taxon>Schistosomatoidea</taxon>
        <taxon>Schistosomatidae</taxon>
        <taxon>Schistosoma</taxon>
    </lineage>
</organism>